<dbReference type="InterPro" id="IPR000719">
    <property type="entry name" value="Prot_kinase_dom"/>
</dbReference>
<dbReference type="STRING" id="946122.A0A0C2SLW2"/>
<feature type="binding site" evidence="1">
    <location>
        <position position="375"/>
    </location>
    <ligand>
        <name>ATP</name>
        <dbReference type="ChEBI" id="CHEBI:30616"/>
    </ligand>
</feature>
<accession>A0A0C2SLW2</accession>
<keyword evidence="5" id="KW-1185">Reference proteome</keyword>
<name>A0A0C2SLW2_AMAMK</name>
<reference evidence="4 5" key="1">
    <citation type="submission" date="2014-04" db="EMBL/GenBank/DDBJ databases">
        <title>Evolutionary Origins and Diversification of the Mycorrhizal Mutualists.</title>
        <authorList>
            <consortium name="DOE Joint Genome Institute"/>
            <consortium name="Mycorrhizal Genomics Consortium"/>
            <person name="Kohler A."/>
            <person name="Kuo A."/>
            <person name="Nagy L.G."/>
            <person name="Floudas D."/>
            <person name="Copeland A."/>
            <person name="Barry K.W."/>
            <person name="Cichocki N."/>
            <person name="Veneault-Fourrey C."/>
            <person name="LaButti K."/>
            <person name="Lindquist E.A."/>
            <person name="Lipzen A."/>
            <person name="Lundell T."/>
            <person name="Morin E."/>
            <person name="Murat C."/>
            <person name="Riley R."/>
            <person name="Ohm R."/>
            <person name="Sun H."/>
            <person name="Tunlid A."/>
            <person name="Henrissat B."/>
            <person name="Grigoriev I.V."/>
            <person name="Hibbett D.S."/>
            <person name="Martin F."/>
        </authorList>
    </citation>
    <scope>NUCLEOTIDE SEQUENCE [LARGE SCALE GENOMIC DNA]</scope>
    <source>
        <strain evidence="4 5">Koide BX008</strain>
    </source>
</reference>
<dbReference type="OrthoDB" id="427969at2759"/>
<dbReference type="InterPro" id="IPR011009">
    <property type="entry name" value="Kinase-like_dom_sf"/>
</dbReference>
<organism evidence="4 5">
    <name type="scientific">Amanita muscaria (strain Koide BX008)</name>
    <dbReference type="NCBI Taxonomy" id="946122"/>
    <lineage>
        <taxon>Eukaryota</taxon>
        <taxon>Fungi</taxon>
        <taxon>Dikarya</taxon>
        <taxon>Basidiomycota</taxon>
        <taxon>Agaricomycotina</taxon>
        <taxon>Agaricomycetes</taxon>
        <taxon>Agaricomycetidae</taxon>
        <taxon>Agaricales</taxon>
        <taxon>Pluteineae</taxon>
        <taxon>Amanitaceae</taxon>
        <taxon>Amanita</taxon>
    </lineage>
</organism>
<dbReference type="InterPro" id="IPR052396">
    <property type="entry name" value="Meiotic_Drive_Suppr_Kinase"/>
</dbReference>
<proteinExistence type="predicted"/>
<dbReference type="InterPro" id="IPR017441">
    <property type="entry name" value="Protein_kinase_ATP_BS"/>
</dbReference>
<evidence type="ECO:0000313" key="4">
    <source>
        <dbReference type="EMBL" id="KIL64180.1"/>
    </source>
</evidence>
<evidence type="ECO:0000256" key="2">
    <source>
        <dbReference type="SAM" id="MobiDB-lite"/>
    </source>
</evidence>
<dbReference type="EMBL" id="KN818252">
    <property type="protein sequence ID" value="KIL64180.1"/>
    <property type="molecule type" value="Genomic_DNA"/>
</dbReference>
<keyword evidence="1" id="KW-0067">ATP-binding</keyword>
<dbReference type="SUPFAM" id="SSF56112">
    <property type="entry name" value="Protein kinase-like (PK-like)"/>
    <property type="match status" value="1"/>
</dbReference>
<evidence type="ECO:0000313" key="5">
    <source>
        <dbReference type="Proteomes" id="UP000054549"/>
    </source>
</evidence>
<dbReference type="InParanoid" id="A0A0C2SLW2"/>
<dbReference type="GO" id="GO:0005524">
    <property type="term" value="F:ATP binding"/>
    <property type="evidence" value="ECO:0007669"/>
    <property type="project" value="UniProtKB-UniRule"/>
</dbReference>
<dbReference type="GO" id="GO:0004672">
    <property type="term" value="F:protein kinase activity"/>
    <property type="evidence" value="ECO:0007669"/>
    <property type="project" value="InterPro"/>
</dbReference>
<feature type="compositionally biased region" description="Low complexity" evidence="2">
    <location>
        <begin position="267"/>
        <end position="283"/>
    </location>
</feature>
<feature type="domain" description="Protein kinase" evidence="3">
    <location>
        <begin position="346"/>
        <end position="615"/>
    </location>
</feature>
<dbReference type="PROSITE" id="PS00107">
    <property type="entry name" value="PROTEIN_KINASE_ATP"/>
    <property type="match status" value="1"/>
</dbReference>
<gene>
    <name evidence="4" type="ORF">M378DRAFT_11727</name>
</gene>
<dbReference type="AlphaFoldDB" id="A0A0C2SLW2"/>
<feature type="region of interest" description="Disordered" evidence="2">
    <location>
        <begin position="261"/>
        <end position="297"/>
    </location>
</feature>
<dbReference type="PROSITE" id="PS50011">
    <property type="entry name" value="PROTEIN_KINASE_DOM"/>
    <property type="match status" value="1"/>
</dbReference>
<dbReference type="PANTHER" id="PTHR37171">
    <property type="entry name" value="SERINE/THREONINE-PROTEIN KINASE YRZF-RELATED"/>
    <property type="match status" value="1"/>
</dbReference>
<evidence type="ECO:0000256" key="1">
    <source>
        <dbReference type="PROSITE-ProRule" id="PRU10141"/>
    </source>
</evidence>
<keyword evidence="1" id="KW-0547">Nucleotide-binding</keyword>
<sequence length="720" mass="80282">MSNLHDFLVEHATFPSPQPNEGLSAGTTDISQLEVPLLEREWKANHAVRDNTLVQKLAILSRTSSETPFWQRMPKINSYRGFHLGYSSSRVLLTKGVLQALGDCLWVYGRNDLVVKTEQVADRGSSRVDYVLEVDGEDGGLLDAKSPSVMNNVGGLLPQNGIELTWAPGQTLAPKMLSQAALYLGLRRMQWLFITCHNYWIVCRLVRDDQHPFLAYSPMISINGSSVPFRALLGAILSVVRKVPVEPTEFNPNMELETFVEERDEGPSPGDGIDDGSASSGEEIANDPPKTHNRHRTGQRKAEFGLMITSSSQNSPESSQVWIHLHPFSNNMLALPQCAKNGKRRLWLTRFVGSGSTGNVWQCHFDGSVDFFIVKIVEVLRRADANKRQRLHDEFNIYLTLEKGYQSRQLHDRIAPRCYGAFEGDRVAVLILDLCDGVLNEWGELSDPERSQVYKLVRDLHRIGITHEDLEPRNTARAHEGGFYLIDFSESRRHTCKGSKMCSELQTFRNCLWKRQPLRDVNLGISPALHNSPICYSRLPFSTIPSSSWPIAKALKYLTVPAIDKHTATIIFADVSHFSTSSEQAFDDTVLGTSCQDAQPRSQSQSHQMDTSPLIRIVFQRDSQLILLVIRELSLLGLQTAVTISRAANVFARIILSHFLFSDAKTSPSLPQGALASSTLPDSLSSSCSFCCTEYRSTNNFCTSTANRAFAITLAIAVDA</sequence>
<protein>
    <recommendedName>
        <fullName evidence="3">Protein kinase domain-containing protein</fullName>
    </recommendedName>
</protein>
<dbReference type="Proteomes" id="UP000054549">
    <property type="component" value="Unassembled WGS sequence"/>
</dbReference>
<dbReference type="Gene3D" id="1.10.510.10">
    <property type="entry name" value="Transferase(Phosphotransferase) domain 1"/>
    <property type="match status" value="1"/>
</dbReference>
<evidence type="ECO:0000259" key="3">
    <source>
        <dbReference type="PROSITE" id="PS50011"/>
    </source>
</evidence>
<dbReference type="PANTHER" id="PTHR37171:SF1">
    <property type="entry name" value="SERINE_THREONINE-PROTEIN KINASE YRZF-RELATED"/>
    <property type="match status" value="1"/>
</dbReference>
<dbReference type="HOGENOM" id="CLU_023413_0_0_1"/>